<evidence type="ECO:0000256" key="2">
    <source>
        <dbReference type="SAM" id="Phobius"/>
    </source>
</evidence>
<proteinExistence type="predicted"/>
<feature type="transmembrane region" description="Helical" evidence="2">
    <location>
        <begin position="288"/>
        <end position="310"/>
    </location>
</feature>
<keyword evidence="2" id="KW-0812">Transmembrane</keyword>
<protein>
    <recommendedName>
        <fullName evidence="5">PA14 domain-containing protein</fullName>
    </recommendedName>
</protein>
<dbReference type="InParanoid" id="D3BEV7"/>
<evidence type="ECO:0000313" key="3">
    <source>
        <dbReference type="EMBL" id="EFA80438.1"/>
    </source>
</evidence>
<feature type="region of interest" description="Disordered" evidence="1">
    <location>
        <begin position="254"/>
        <end position="274"/>
    </location>
</feature>
<comment type="caution">
    <text evidence="3">The sequence shown here is derived from an EMBL/GenBank/DDBJ whole genome shotgun (WGS) entry which is preliminary data.</text>
</comment>
<evidence type="ECO:0000313" key="4">
    <source>
        <dbReference type="Proteomes" id="UP000001396"/>
    </source>
</evidence>
<sequence length="477" mass="54676">MYIKFYFFPILIILTTFYNVARADVLWPATFYRERYYFSNGYMDVKKQTPGYEYLPNIVNNELDLIGYPVLNDSTTRRLPTVSKYSDFEFIWNGTVPSPLCIIESNFTLSETTVQVTAEKNMSTYLYQQANFFPPEDLSCQYVNRPTFCLQINTNWTFSETSQVEFSTADNLWLFLDNQLIFDNGGYTNGQQQYFSLDFESGKYSWSFNDTQVLYSFDASQFYNKLTKLDIYHCKFIVNETLSFSIVNSTATIKPTPTPTSNPTPTPTSEIGECDRSPQPFKCKKGPVIAVAIVGAAVAAAAIGAAAFFAKKKFEQINVPSGNAMGNVQNNPLFVHKSIPIYNEKIATYLNCLFECAQRCRCLHQSCALTDLNESDIPISKKAINEQSTDEDALKSLQVINLFMILIQFNFQQIFEGLEGLSHDDKQKMYQFKFKDYVQNQIDLSPSKNVPSLFDCILYEVIEFIEYSISFVYVTRY</sequence>
<keyword evidence="2" id="KW-0472">Membrane</keyword>
<reference evidence="3 4" key="1">
    <citation type="journal article" date="2011" name="Genome Res.">
        <title>Phylogeny-wide analysis of social amoeba genomes highlights ancient origins for complex intercellular communication.</title>
        <authorList>
            <person name="Heidel A.J."/>
            <person name="Lawal H.M."/>
            <person name="Felder M."/>
            <person name="Schilde C."/>
            <person name="Helps N.R."/>
            <person name="Tunggal B."/>
            <person name="Rivero F."/>
            <person name="John U."/>
            <person name="Schleicher M."/>
            <person name="Eichinger L."/>
            <person name="Platzer M."/>
            <person name="Noegel A.A."/>
            <person name="Schaap P."/>
            <person name="Gloeckner G."/>
        </authorList>
    </citation>
    <scope>NUCLEOTIDE SEQUENCE [LARGE SCALE GENOMIC DNA]</scope>
    <source>
        <strain evidence="4">ATCC 26659 / Pp 5 / PN500</strain>
    </source>
</reference>
<dbReference type="EMBL" id="ADBJ01000031">
    <property type="protein sequence ID" value="EFA80438.1"/>
    <property type="molecule type" value="Genomic_DNA"/>
</dbReference>
<evidence type="ECO:0008006" key="5">
    <source>
        <dbReference type="Google" id="ProtNLM"/>
    </source>
</evidence>
<evidence type="ECO:0000256" key="1">
    <source>
        <dbReference type="SAM" id="MobiDB-lite"/>
    </source>
</evidence>
<name>D3BEV7_HETP5</name>
<keyword evidence="4" id="KW-1185">Reference proteome</keyword>
<dbReference type="RefSeq" id="XP_020432558.1">
    <property type="nucleotide sequence ID" value="XM_020578110.1"/>
</dbReference>
<accession>D3BEV7</accession>
<organism evidence="3 4">
    <name type="scientific">Heterostelium pallidum (strain ATCC 26659 / Pp 5 / PN500)</name>
    <name type="common">Cellular slime mold</name>
    <name type="synonym">Polysphondylium pallidum</name>
    <dbReference type="NCBI Taxonomy" id="670386"/>
    <lineage>
        <taxon>Eukaryota</taxon>
        <taxon>Amoebozoa</taxon>
        <taxon>Evosea</taxon>
        <taxon>Eumycetozoa</taxon>
        <taxon>Dictyostelia</taxon>
        <taxon>Acytosteliales</taxon>
        <taxon>Acytosteliaceae</taxon>
        <taxon>Heterostelium</taxon>
    </lineage>
</organism>
<dbReference type="AlphaFoldDB" id="D3BEV7"/>
<keyword evidence="2" id="KW-1133">Transmembrane helix</keyword>
<gene>
    <name evidence="3" type="ORF">PPL_07273</name>
</gene>
<feature type="compositionally biased region" description="Pro residues" evidence="1">
    <location>
        <begin position="256"/>
        <end position="266"/>
    </location>
</feature>
<dbReference type="GeneID" id="31362754"/>
<dbReference type="Proteomes" id="UP000001396">
    <property type="component" value="Unassembled WGS sequence"/>
</dbReference>